<dbReference type="InterPro" id="IPR011009">
    <property type="entry name" value="Kinase-like_dom_sf"/>
</dbReference>
<evidence type="ECO:0000256" key="2">
    <source>
        <dbReference type="ARBA" id="ARBA00022840"/>
    </source>
</evidence>
<keyword evidence="1" id="KW-0547">Nucleotide-binding</keyword>
<evidence type="ECO:0000256" key="1">
    <source>
        <dbReference type="ARBA" id="ARBA00022741"/>
    </source>
</evidence>
<dbReference type="SUPFAM" id="SSF56112">
    <property type="entry name" value="Protein kinase-like (PK-like)"/>
    <property type="match status" value="1"/>
</dbReference>
<dbReference type="PANTHER" id="PTHR44329">
    <property type="entry name" value="SERINE/THREONINE-PROTEIN KINASE TNNI3K-RELATED"/>
    <property type="match status" value="1"/>
</dbReference>
<keyword evidence="2" id="KW-0067">ATP-binding</keyword>
<dbReference type="PROSITE" id="PS50011">
    <property type="entry name" value="PROTEIN_KINASE_DOM"/>
    <property type="match status" value="1"/>
</dbReference>
<keyword evidence="5" id="KW-1185">Reference proteome</keyword>
<dbReference type="PROSITE" id="PS00109">
    <property type="entry name" value="PROTEIN_KINASE_TYR"/>
    <property type="match status" value="1"/>
</dbReference>
<sequence>MDIASRCRYPCLLQFIGATNDKGSPLFVTELMETSLRALLHKQPLSATEVSIISLDVARALNYLHQKKPSPIIHRDISSANVLLWRRGDQWRGKVSDYGTARLMANTMTPCPGSPPYSAPEASHGNQTVKMDVYSFGALLCEMYIGEWPNPERREQQVAMVKKPPASSPHTEMSANQSLQRDQVWKKLLRNLKNDISL</sequence>
<organism evidence="4 5">
    <name type="scientific">Desmophyllum pertusum</name>
    <dbReference type="NCBI Taxonomy" id="174260"/>
    <lineage>
        <taxon>Eukaryota</taxon>
        <taxon>Metazoa</taxon>
        <taxon>Cnidaria</taxon>
        <taxon>Anthozoa</taxon>
        <taxon>Hexacorallia</taxon>
        <taxon>Scleractinia</taxon>
        <taxon>Caryophylliina</taxon>
        <taxon>Caryophylliidae</taxon>
        <taxon>Desmophyllum</taxon>
    </lineage>
</organism>
<accession>A0A9W9YVR3</accession>
<comment type="caution">
    <text evidence="4">The sequence shown here is derived from an EMBL/GenBank/DDBJ whole genome shotgun (WGS) entry which is preliminary data.</text>
</comment>
<protein>
    <recommendedName>
        <fullName evidence="3">Protein kinase domain-containing protein</fullName>
    </recommendedName>
</protein>
<dbReference type="GO" id="GO:0097527">
    <property type="term" value="P:necroptotic signaling pathway"/>
    <property type="evidence" value="ECO:0007669"/>
    <property type="project" value="TreeGrafter"/>
</dbReference>
<dbReference type="InterPro" id="IPR000719">
    <property type="entry name" value="Prot_kinase_dom"/>
</dbReference>
<dbReference type="InterPro" id="IPR008266">
    <property type="entry name" value="Tyr_kinase_AS"/>
</dbReference>
<dbReference type="Pfam" id="PF00069">
    <property type="entry name" value="Pkinase"/>
    <property type="match status" value="1"/>
</dbReference>
<proteinExistence type="predicted"/>
<evidence type="ECO:0000313" key="4">
    <source>
        <dbReference type="EMBL" id="KAJ7370353.1"/>
    </source>
</evidence>
<dbReference type="PANTHER" id="PTHR44329:SF298">
    <property type="entry name" value="MIXED LINEAGE KINASE DOMAIN-LIKE PROTEIN"/>
    <property type="match status" value="1"/>
</dbReference>
<gene>
    <name evidence="4" type="ORF">OS493_032852</name>
</gene>
<evidence type="ECO:0000259" key="3">
    <source>
        <dbReference type="PROSITE" id="PS50011"/>
    </source>
</evidence>
<dbReference type="Gene3D" id="1.10.510.10">
    <property type="entry name" value="Transferase(Phosphotransferase) domain 1"/>
    <property type="match status" value="1"/>
</dbReference>
<dbReference type="GO" id="GO:0005524">
    <property type="term" value="F:ATP binding"/>
    <property type="evidence" value="ECO:0007669"/>
    <property type="project" value="UniProtKB-KW"/>
</dbReference>
<dbReference type="Proteomes" id="UP001163046">
    <property type="component" value="Unassembled WGS sequence"/>
</dbReference>
<dbReference type="GO" id="GO:0004672">
    <property type="term" value="F:protein kinase activity"/>
    <property type="evidence" value="ECO:0007669"/>
    <property type="project" value="InterPro"/>
</dbReference>
<name>A0A9W9YVR3_9CNID</name>
<reference evidence="4" key="1">
    <citation type="submission" date="2023-01" db="EMBL/GenBank/DDBJ databases">
        <title>Genome assembly of the deep-sea coral Lophelia pertusa.</title>
        <authorList>
            <person name="Herrera S."/>
            <person name="Cordes E."/>
        </authorList>
    </citation>
    <scope>NUCLEOTIDE SEQUENCE</scope>
    <source>
        <strain evidence="4">USNM1676648</strain>
        <tissue evidence="4">Polyp</tissue>
    </source>
</reference>
<dbReference type="EMBL" id="MU826867">
    <property type="protein sequence ID" value="KAJ7370353.1"/>
    <property type="molecule type" value="Genomic_DNA"/>
</dbReference>
<dbReference type="OrthoDB" id="5963884at2759"/>
<dbReference type="AlphaFoldDB" id="A0A9W9YVR3"/>
<feature type="domain" description="Protein kinase" evidence="3">
    <location>
        <begin position="1"/>
        <end position="198"/>
    </location>
</feature>
<dbReference type="InterPro" id="IPR051681">
    <property type="entry name" value="Ser/Thr_Kinases-Pseudokinases"/>
</dbReference>
<evidence type="ECO:0000313" key="5">
    <source>
        <dbReference type="Proteomes" id="UP001163046"/>
    </source>
</evidence>